<evidence type="ECO:0000313" key="2">
    <source>
        <dbReference type="Proteomes" id="UP000184356"/>
    </source>
</evidence>
<dbReference type="RefSeq" id="XP_040702418.1">
    <property type="nucleotide sequence ID" value="XM_040850434.1"/>
</dbReference>
<proteinExistence type="predicted"/>
<name>A0A1L9TGS4_9EURO</name>
<accession>A0A1L9TGS4</accession>
<dbReference type="GeneID" id="63766507"/>
<evidence type="ECO:0000313" key="1">
    <source>
        <dbReference type="EMBL" id="OJJ58612.1"/>
    </source>
</evidence>
<dbReference type="AlphaFoldDB" id="A0A1L9TGS4"/>
<sequence length="253" mass="28226">MAGKPWNRQGPPGKCFTDDEDMEVWNRLAGNVIELQRHPFTQAGSQLSGPFLSKLMVPALASERFLDLSSSGLFNTIGGYYAVFLTQKLALIVMGSYLPIFLCMRTWCSVRETHVRYLAIKLDCDSVGTAEQFYIKHARNKGDHLMVDDDLNVSGIINWQMARVVPASEVFGPSLVIANMGNIYNGVSSLTLHGHALARLLMAKGPTDLAGLMPKDEKHLFDLDIDFPWNGIPLLIRGIWAAFRVNKDTDWKI</sequence>
<organism evidence="1 2">
    <name type="scientific">Aspergillus sydowii CBS 593.65</name>
    <dbReference type="NCBI Taxonomy" id="1036612"/>
    <lineage>
        <taxon>Eukaryota</taxon>
        <taxon>Fungi</taxon>
        <taxon>Dikarya</taxon>
        <taxon>Ascomycota</taxon>
        <taxon>Pezizomycotina</taxon>
        <taxon>Eurotiomycetes</taxon>
        <taxon>Eurotiomycetidae</taxon>
        <taxon>Eurotiales</taxon>
        <taxon>Aspergillaceae</taxon>
        <taxon>Aspergillus</taxon>
        <taxon>Aspergillus subgen. Nidulantes</taxon>
    </lineage>
</organism>
<gene>
    <name evidence="1" type="ORF">ASPSYDRAFT_68446</name>
</gene>
<keyword evidence="2" id="KW-1185">Reference proteome</keyword>
<dbReference type="EMBL" id="KV878586">
    <property type="protein sequence ID" value="OJJ58612.1"/>
    <property type="molecule type" value="Genomic_DNA"/>
</dbReference>
<dbReference type="VEuPathDB" id="FungiDB:ASPSYDRAFT_68446"/>
<dbReference type="OrthoDB" id="5327538at2759"/>
<reference evidence="2" key="1">
    <citation type="journal article" date="2017" name="Genome Biol.">
        <title>Comparative genomics reveals high biological diversity and specific adaptations in the industrially and medically important fungal genus Aspergillus.</title>
        <authorList>
            <person name="de Vries R.P."/>
            <person name="Riley R."/>
            <person name="Wiebenga A."/>
            <person name="Aguilar-Osorio G."/>
            <person name="Amillis S."/>
            <person name="Uchima C.A."/>
            <person name="Anderluh G."/>
            <person name="Asadollahi M."/>
            <person name="Askin M."/>
            <person name="Barry K."/>
            <person name="Battaglia E."/>
            <person name="Bayram O."/>
            <person name="Benocci T."/>
            <person name="Braus-Stromeyer S.A."/>
            <person name="Caldana C."/>
            <person name="Canovas D."/>
            <person name="Cerqueira G.C."/>
            <person name="Chen F."/>
            <person name="Chen W."/>
            <person name="Choi C."/>
            <person name="Clum A."/>
            <person name="Dos Santos R.A."/>
            <person name="Damasio A.R."/>
            <person name="Diallinas G."/>
            <person name="Emri T."/>
            <person name="Fekete E."/>
            <person name="Flipphi M."/>
            <person name="Freyberg S."/>
            <person name="Gallo A."/>
            <person name="Gournas C."/>
            <person name="Habgood R."/>
            <person name="Hainaut M."/>
            <person name="Harispe M.L."/>
            <person name="Henrissat B."/>
            <person name="Hilden K.S."/>
            <person name="Hope R."/>
            <person name="Hossain A."/>
            <person name="Karabika E."/>
            <person name="Karaffa L."/>
            <person name="Karanyi Z."/>
            <person name="Krasevec N."/>
            <person name="Kuo A."/>
            <person name="Kusch H."/>
            <person name="LaButti K."/>
            <person name="Lagendijk E.L."/>
            <person name="Lapidus A."/>
            <person name="Levasseur A."/>
            <person name="Lindquist E."/>
            <person name="Lipzen A."/>
            <person name="Logrieco A.F."/>
            <person name="MacCabe A."/>
            <person name="Maekelae M.R."/>
            <person name="Malavazi I."/>
            <person name="Melin P."/>
            <person name="Meyer V."/>
            <person name="Mielnichuk N."/>
            <person name="Miskei M."/>
            <person name="Molnar A.P."/>
            <person name="Mule G."/>
            <person name="Ngan C.Y."/>
            <person name="Orejas M."/>
            <person name="Orosz E."/>
            <person name="Ouedraogo J.P."/>
            <person name="Overkamp K.M."/>
            <person name="Park H.-S."/>
            <person name="Perrone G."/>
            <person name="Piumi F."/>
            <person name="Punt P.J."/>
            <person name="Ram A.F."/>
            <person name="Ramon A."/>
            <person name="Rauscher S."/>
            <person name="Record E."/>
            <person name="Riano-Pachon D.M."/>
            <person name="Robert V."/>
            <person name="Roehrig J."/>
            <person name="Ruller R."/>
            <person name="Salamov A."/>
            <person name="Salih N.S."/>
            <person name="Samson R.A."/>
            <person name="Sandor E."/>
            <person name="Sanguinetti M."/>
            <person name="Schuetze T."/>
            <person name="Sepcic K."/>
            <person name="Shelest E."/>
            <person name="Sherlock G."/>
            <person name="Sophianopoulou V."/>
            <person name="Squina F.M."/>
            <person name="Sun H."/>
            <person name="Susca A."/>
            <person name="Todd R.B."/>
            <person name="Tsang A."/>
            <person name="Unkles S.E."/>
            <person name="van de Wiele N."/>
            <person name="van Rossen-Uffink D."/>
            <person name="Oliveira J.V."/>
            <person name="Vesth T.C."/>
            <person name="Visser J."/>
            <person name="Yu J.-H."/>
            <person name="Zhou M."/>
            <person name="Andersen M.R."/>
            <person name="Archer D.B."/>
            <person name="Baker S.E."/>
            <person name="Benoit I."/>
            <person name="Brakhage A.A."/>
            <person name="Braus G.H."/>
            <person name="Fischer R."/>
            <person name="Frisvad J.C."/>
            <person name="Goldman G.H."/>
            <person name="Houbraken J."/>
            <person name="Oakley B."/>
            <person name="Pocsi I."/>
            <person name="Scazzocchio C."/>
            <person name="Seiboth B."/>
            <person name="vanKuyk P.A."/>
            <person name="Wortman J."/>
            <person name="Dyer P.S."/>
            <person name="Grigoriev I.V."/>
        </authorList>
    </citation>
    <scope>NUCLEOTIDE SEQUENCE [LARGE SCALE GENOMIC DNA]</scope>
    <source>
        <strain evidence="2">CBS 593.65</strain>
    </source>
</reference>
<dbReference type="STRING" id="1036612.A0A1L9TGS4"/>
<dbReference type="Proteomes" id="UP000184356">
    <property type="component" value="Unassembled WGS sequence"/>
</dbReference>
<protein>
    <submittedName>
        <fullName evidence="1">Uncharacterized protein</fullName>
    </submittedName>
</protein>